<comment type="caution">
    <text evidence="1">The sequence shown here is derived from an EMBL/GenBank/DDBJ whole genome shotgun (WGS) entry which is preliminary data.</text>
</comment>
<gene>
    <name evidence="1" type="ORF">NDU88_003768</name>
</gene>
<dbReference type="Proteomes" id="UP001066276">
    <property type="component" value="Chromosome 3_1"/>
</dbReference>
<dbReference type="AlphaFoldDB" id="A0AAV7UF02"/>
<keyword evidence="2" id="KW-1185">Reference proteome</keyword>
<sequence length="94" mass="10492">MKPWGTQQAMVQSDHFKGKNNCSGFDSSRNRCACLSAVLRYRTRSGDARTRPFFAVGGCFSRCEHEECRTFGERQQPDAVEICDTEGHLSVALG</sequence>
<proteinExistence type="predicted"/>
<dbReference type="EMBL" id="JANPWB010000005">
    <property type="protein sequence ID" value="KAJ1186989.1"/>
    <property type="molecule type" value="Genomic_DNA"/>
</dbReference>
<name>A0AAV7UF02_PLEWA</name>
<evidence type="ECO:0000313" key="2">
    <source>
        <dbReference type="Proteomes" id="UP001066276"/>
    </source>
</evidence>
<accession>A0AAV7UF02</accession>
<organism evidence="1 2">
    <name type="scientific">Pleurodeles waltl</name>
    <name type="common">Iberian ribbed newt</name>
    <dbReference type="NCBI Taxonomy" id="8319"/>
    <lineage>
        <taxon>Eukaryota</taxon>
        <taxon>Metazoa</taxon>
        <taxon>Chordata</taxon>
        <taxon>Craniata</taxon>
        <taxon>Vertebrata</taxon>
        <taxon>Euteleostomi</taxon>
        <taxon>Amphibia</taxon>
        <taxon>Batrachia</taxon>
        <taxon>Caudata</taxon>
        <taxon>Salamandroidea</taxon>
        <taxon>Salamandridae</taxon>
        <taxon>Pleurodelinae</taxon>
        <taxon>Pleurodeles</taxon>
    </lineage>
</organism>
<evidence type="ECO:0000313" key="1">
    <source>
        <dbReference type="EMBL" id="KAJ1186989.1"/>
    </source>
</evidence>
<reference evidence="1" key="1">
    <citation type="journal article" date="2022" name="bioRxiv">
        <title>Sequencing and chromosome-scale assembly of the giantPleurodeles waltlgenome.</title>
        <authorList>
            <person name="Brown T."/>
            <person name="Elewa A."/>
            <person name="Iarovenko S."/>
            <person name="Subramanian E."/>
            <person name="Araus A.J."/>
            <person name="Petzold A."/>
            <person name="Susuki M."/>
            <person name="Suzuki K.-i.T."/>
            <person name="Hayashi T."/>
            <person name="Toyoda A."/>
            <person name="Oliveira C."/>
            <person name="Osipova E."/>
            <person name="Leigh N.D."/>
            <person name="Simon A."/>
            <person name="Yun M.H."/>
        </authorList>
    </citation>
    <scope>NUCLEOTIDE SEQUENCE</scope>
    <source>
        <strain evidence="1">20211129_DDA</strain>
        <tissue evidence="1">Liver</tissue>
    </source>
</reference>
<protein>
    <submittedName>
        <fullName evidence="1">Uncharacterized protein</fullName>
    </submittedName>
</protein>